<dbReference type="AlphaFoldDB" id="A0AAN8EHH0"/>
<evidence type="ECO:0000313" key="6">
    <source>
        <dbReference type="Proteomes" id="UP001316803"/>
    </source>
</evidence>
<name>A0AAN8EHH0_9EURO</name>
<dbReference type="InterPro" id="IPR045122">
    <property type="entry name" value="Csc1-like"/>
</dbReference>
<feature type="region of interest" description="Disordered" evidence="1">
    <location>
        <begin position="118"/>
        <end position="144"/>
    </location>
</feature>
<protein>
    <submittedName>
        <fullName evidence="5">Phosphate metabolism protein 7</fullName>
    </submittedName>
</protein>
<keyword evidence="2" id="KW-0812">Transmembrane</keyword>
<dbReference type="GO" id="GO:0005886">
    <property type="term" value="C:plasma membrane"/>
    <property type="evidence" value="ECO:0007669"/>
    <property type="project" value="TreeGrafter"/>
</dbReference>
<dbReference type="PANTHER" id="PTHR13018">
    <property type="entry name" value="PROBABLE MEMBRANE PROTEIN DUF221-RELATED"/>
    <property type="match status" value="1"/>
</dbReference>
<reference evidence="5 6" key="1">
    <citation type="submission" date="2022-12" db="EMBL/GenBank/DDBJ databases">
        <title>Genomic features and morphological characterization of a novel Knufia sp. strain isolated from spacecraft assembly facility.</title>
        <authorList>
            <person name="Teixeira M."/>
            <person name="Chander A.M."/>
            <person name="Stajich J.E."/>
            <person name="Venkateswaran K."/>
        </authorList>
    </citation>
    <scope>NUCLEOTIDE SEQUENCE [LARGE SCALE GENOMIC DNA]</scope>
    <source>
        <strain evidence="5 6">FJI-L2-BK-P2</strain>
    </source>
</reference>
<feature type="transmembrane region" description="Helical" evidence="2">
    <location>
        <begin position="6"/>
        <end position="25"/>
    </location>
</feature>
<gene>
    <name evidence="5" type="primary">PHM7_2</name>
    <name evidence="5" type="ORF">OHC33_003435</name>
</gene>
<evidence type="ECO:0000259" key="3">
    <source>
        <dbReference type="Pfam" id="PF02714"/>
    </source>
</evidence>
<sequence>MGFATIGLFLFYFAYRYNLLFVNASMIDTKGLVYAKALKHTLVGCYLSVICLIGLFGVSSGGPGKGPLVMMVILLIFMVLYHISLNSAIDPLLYYLPRSLEAEEESLLRSEYNTPMGASDLNSSRINNASPSEKGPSVRAEASGSFNTKSAGSGLTGMIRKFLRPDLYASYAIMRQLVPRDFARIAYSPEVERDAFQHPAVTNVVPLLWIPRDTMGVSRQECAHTNKVTPMTDDGATFNEKGRIIWSEEETGGRPPIWEEPIYY</sequence>
<accession>A0AAN8EHH0</accession>
<dbReference type="GO" id="GO:0005227">
    <property type="term" value="F:calcium-activated cation channel activity"/>
    <property type="evidence" value="ECO:0007669"/>
    <property type="project" value="InterPro"/>
</dbReference>
<dbReference type="PANTHER" id="PTHR13018:SF26">
    <property type="entry name" value="DOMAIN PROTEIN, PUTATIVE (AFU_ORTHOLOGUE AFUA_5G10920)-RELATED"/>
    <property type="match status" value="1"/>
</dbReference>
<keyword evidence="2" id="KW-1133">Transmembrane helix</keyword>
<feature type="domain" description="CSC1/OSCA1-like 7TM region" evidence="3">
    <location>
        <begin position="2"/>
        <end position="56"/>
    </location>
</feature>
<dbReference type="Pfam" id="PF12621">
    <property type="entry name" value="PHM7_ext"/>
    <property type="match status" value="1"/>
</dbReference>
<keyword evidence="2" id="KW-0472">Membrane</keyword>
<feature type="domain" description="10TM putative phosphate transporter extracellular tail" evidence="4">
    <location>
        <begin position="162"/>
        <end position="256"/>
    </location>
</feature>
<evidence type="ECO:0000256" key="1">
    <source>
        <dbReference type="SAM" id="MobiDB-lite"/>
    </source>
</evidence>
<comment type="caution">
    <text evidence="5">The sequence shown here is derived from an EMBL/GenBank/DDBJ whole genome shotgun (WGS) entry which is preliminary data.</text>
</comment>
<feature type="transmembrane region" description="Helical" evidence="2">
    <location>
        <begin position="68"/>
        <end position="89"/>
    </location>
</feature>
<keyword evidence="6" id="KW-1185">Reference proteome</keyword>
<evidence type="ECO:0000259" key="4">
    <source>
        <dbReference type="Pfam" id="PF12621"/>
    </source>
</evidence>
<feature type="transmembrane region" description="Helical" evidence="2">
    <location>
        <begin position="37"/>
        <end position="56"/>
    </location>
</feature>
<dbReference type="InterPro" id="IPR022257">
    <property type="entry name" value="PHM7_ext"/>
</dbReference>
<dbReference type="Proteomes" id="UP001316803">
    <property type="component" value="Unassembled WGS sequence"/>
</dbReference>
<evidence type="ECO:0000256" key="2">
    <source>
        <dbReference type="SAM" id="Phobius"/>
    </source>
</evidence>
<evidence type="ECO:0000313" key="5">
    <source>
        <dbReference type="EMBL" id="KAK5955794.1"/>
    </source>
</evidence>
<dbReference type="InterPro" id="IPR003864">
    <property type="entry name" value="CSC1/OSCA1-like_7TM"/>
</dbReference>
<dbReference type="EMBL" id="JAKLMC020000006">
    <property type="protein sequence ID" value="KAK5955794.1"/>
    <property type="molecule type" value="Genomic_DNA"/>
</dbReference>
<organism evidence="5 6">
    <name type="scientific">Knufia fluminis</name>
    <dbReference type="NCBI Taxonomy" id="191047"/>
    <lineage>
        <taxon>Eukaryota</taxon>
        <taxon>Fungi</taxon>
        <taxon>Dikarya</taxon>
        <taxon>Ascomycota</taxon>
        <taxon>Pezizomycotina</taxon>
        <taxon>Eurotiomycetes</taxon>
        <taxon>Chaetothyriomycetidae</taxon>
        <taxon>Chaetothyriales</taxon>
        <taxon>Trichomeriaceae</taxon>
        <taxon>Knufia</taxon>
    </lineage>
</organism>
<dbReference type="Pfam" id="PF02714">
    <property type="entry name" value="RSN1_7TM"/>
    <property type="match status" value="1"/>
</dbReference>
<proteinExistence type="predicted"/>
<feature type="compositionally biased region" description="Polar residues" evidence="1">
    <location>
        <begin position="120"/>
        <end position="131"/>
    </location>
</feature>